<reference evidence="2" key="2">
    <citation type="journal article" date="2023" name="IMA Fungus">
        <title>Comparative genomic study of the Penicillium genus elucidates a diverse pangenome and 15 lateral gene transfer events.</title>
        <authorList>
            <person name="Petersen C."/>
            <person name="Sorensen T."/>
            <person name="Nielsen M.R."/>
            <person name="Sondergaard T.E."/>
            <person name="Sorensen J.L."/>
            <person name="Fitzpatrick D.A."/>
            <person name="Frisvad J.C."/>
            <person name="Nielsen K.L."/>
        </authorList>
    </citation>
    <scope>NUCLEOTIDE SEQUENCE</scope>
    <source>
        <strain evidence="2">IBT 30069</strain>
    </source>
</reference>
<keyword evidence="3" id="KW-1185">Reference proteome</keyword>
<sequence length="259" mass="28846">MLFIITRQRSPPKYISLLLLSPSPLAVRTYVEESPSSIKQELVSLTNAYTKKASHKSLTGAKSTVGVVLASIRSDDLSWLRDYCHDTGSTPFVYSGDQKPEPNLLVPANLRGREAPAYLSYVVDFYDNLPDYSIFVHAHPEQWHNDLFGPFTHDTLKNIRFQSVDALGYVNLRCEHNPGCPTGVNPLNPTKIDIEGKDIRAYFADAYQEIFNVPRSEVPKEIGNVCCGQFVVSRGENPRATEGGLSAHFELGGDNETNR</sequence>
<dbReference type="PANTHER" id="PTHR37490">
    <property type="entry name" value="EXPRESSED PROTEIN"/>
    <property type="match status" value="1"/>
</dbReference>
<evidence type="ECO:0000256" key="1">
    <source>
        <dbReference type="SAM" id="MobiDB-lite"/>
    </source>
</evidence>
<dbReference type="OrthoDB" id="426718at2759"/>
<protein>
    <submittedName>
        <fullName evidence="2">Uncharacterized protein</fullName>
    </submittedName>
</protein>
<dbReference type="EMBL" id="JAPQKH010000001">
    <property type="protein sequence ID" value="KAJ5116598.1"/>
    <property type="molecule type" value="Genomic_DNA"/>
</dbReference>
<organism evidence="2 3">
    <name type="scientific">Penicillium angulare</name>
    <dbReference type="NCBI Taxonomy" id="116970"/>
    <lineage>
        <taxon>Eukaryota</taxon>
        <taxon>Fungi</taxon>
        <taxon>Dikarya</taxon>
        <taxon>Ascomycota</taxon>
        <taxon>Pezizomycotina</taxon>
        <taxon>Eurotiomycetes</taxon>
        <taxon>Eurotiomycetidae</taxon>
        <taxon>Eurotiales</taxon>
        <taxon>Aspergillaceae</taxon>
        <taxon>Penicillium</taxon>
    </lineage>
</organism>
<proteinExistence type="predicted"/>
<name>A0A9W9KSD1_9EURO</name>
<comment type="caution">
    <text evidence="2">The sequence shown here is derived from an EMBL/GenBank/DDBJ whole genome shotgun (WGS) entry which is preliminary data.</text>
</comment>
<feature type="region of interest" description="Disordered" evidence="1">
    <location>
        <begin position="237"/>
        <end position="259"/>
    </location>
</feature>
<dbReference type="AlphaFoldDB" id="A0A9W9KSD1"/>
<gene>
    <name evidence="2" type="ORF">N7456_000946</name>
</gene>
<dbReference type="Pfam" id="PF11913">
    <property type="entry name" value="DUF3431"/>
    <property type="match status" value="1"/>
</dbReference>
<evidence type="ECO:0000313" key="3">
    <source>
        <dbReference type="Proteomes" id="UP001149165"/>
    </source>
</evidence>
<accession>A0A9W9KSD1</accession>
<evidence type="ECO:0000313" key="2">
    <source>
        <dbReference type="EMBL" id="KAJ5116598.1"/>
    </source>
</evidence>
<dbReference type="InterPro" id="IPR021838">
    <property type="entry name" value="DUF3431"/>
</dbReference>
<dbReference type="PANTHER" id="PTHR37490:SF2">
    <property type="match status" value="1"/>
</dbReference>
<reference evidence="2" key="1">
    <citation type="submission" date="2022-11" db="EMBL/GenBank/DDBJ databases">
        <authorList>
            <person name="Petersen C."/>
        </authorList>
    </citation>
    <scope>NUCLEOTIDE SEQUENCE</scope>
    <source>
        <strain evidence="2">IBT 30069</strain>
    </source>
</reference>
<dbReference type="Proteomes" id="UP001149165">
    <property type="component" value="Unassembled WGS sequence"/>
</dbReference>